<gene>
    <name evidence="1" type="ORF">M125_2994</name>
</gene>
<reference evidence="1 2" key="1">
    <citation type="submission" date="2014-02" db="EMBL/GenBank/DDBJ databases">
        <authorList>
            <person name="Sears C."/>
            <person name="Carroll K."/>
            <person name="Sack B.R."/>
            <person name="Qadri F."/>
            <person name="Myers L.L."/>
            <person name="Chung G.-T."/>
            <person name="Escheverria P."/>
            <person name="Fraser C.M."/>
            <person name="Sadzewicz L."/>
            <person name="Shefchek K.A."/>
            <person name="Tallon L."/>
            <person name="Das S.P."/>
            <person name="Daugherty S."/>
            <person name="Mongodin E.F."/>
        </authorList>
    </citation>
    <scope>NUCLEOTIDE SEQUENCE [LARGE SCALE GENOMIC DNA]</scope>
    <source>
        <strain evidence="2">3998T(B)3</strain>
    </source>
</reference>
<name>A0A015U0W3_BACFG</name>
<comment type="caution">
    <text evidence="1">The sequence shown here is derived from an EMBL/GenBank/DDBJ whole genome shotgun (WGS) entry which is preliminary data.</text>
</comment>
<organism evidence="1 2">
    <name type="scientific">Bacteroides fragilis str. 3998T(B)3</name>
    <dbReference type="NCBI Taxonomy" id="1339316"/>
    <lineage>
        <taxon>Bacteria</taxon>
        <taxon>Pseudomonadati</taxon>
        <taxon>Bacteroidota</taxon>
        <taxon>Bacteroidia</taxon>
        <taxon>Bacteroidales</taxon>
        <taxon>Bacteroidaceae</taxon>
        <taxon>Bacteroides</taxon>
    </lineage>
</organism>
<proteinExistence type="predicted"/>
<protein>
    <submittedName>
        <fullName evidence="1">Uncharacterized protein</fullName>
    </submittedName>
</protein>
<evidence type="ECO:0000313" key="2">
    <source>
        <dbReference type="Proteomes" id="UP000020773"/>
    </source>
</evidence>
<dbReference type="Proteomes" id="UP000020773">
    <property type="component" value="Unassembled WGS sequence"/>
</dbReference>
<sequence length="50" mass="5860">MYLLIGIFFNLFLYNLINVYICSRLGDAYRTFCSLHKRESGVNPEQCPLL</sequence>
<dbReference type="EMBL" id="JGDB01000185">
    <property type="protein sequence ID" value="EXY90319.1"/>
    <property type="molecule type" value="Genomic_DNA"/>
</dbReference>
<accession>A0A015U0W3</accession>
<dbReference type="AlphaFoldDB" id="A0A015U0W3"/>
<evidence type="ECO:0000313" key="1">
    <source>
        <dbReference type="EMBL" id="EXY90319.1"/>
    </source>
</evidence>